<accession>R7UCX1</accession>
<dbReference type="AlphaFoldDB" id="R7UCX1"/>
<name>R7UCX1_CAPTE</name>
<evidence type="ECO:0000313" key="3">
    <source>
        <dbReference type="EnsemblMetazoa" id="CapteP197175"/>
    </source>
</evidence>
<evidence type="ECO:0000256" key="1">
    <source>
        <dbReference type="PROSITE-ProRule" id="PRU00023"/>
    </source>
</evidence>
<dbReference type="EnsemblMetazoa" id="CapteT197175">
    <property type="protein sequence ID" value="CapteP197175"/>
    <property type="gene ID" value="CapteG197175"/>
</dbReference>
<protein>
    <submittedName>
        <fullName evidence="2 3">Uncharacterized protein</fullName>
    </submittedName>
</protein>
<reference evidence="2 4" key="2">
    <citation type="journal article" date="2013" name="Nature">
        <title>Insights into bilaterian evolution from three spiralian genomes.</title>
        <authorList>
            <person name="Simakov O."/>
            <person name="Marletaz F."/>
            <person name="Cho S.J."/>
            <person name="Edsinger-Gonzales E."/>
            <person name="Havlak P."/>
            <person name="Hellsten U."/>
            <person name="Kuo D.H."/>
            <person name="Larsson T."/>
            <person name="Lv J."/>
            <person name="Arendt D."/>
            <person name="Savage R."/>
            <person name="Osoegawa K."/>
            <person name="de Jong P."/>
            <person name="Grimwood J."/>
            <person name="Chapman J.A."/>
            <person name="Shapiro H."/>
            <person name="Aerts A."/>
            <person name="Otillar R.P."/>
            <person name="Terry A.Y."/>
            <person name="Boore J.L."/>
            <person name="Grigoriev I.V."/>
            <person name="Lindberg D.R."/>
            <person name="Seaver E.C."/>
            <person name="Weisblat D.A."/>
            <person name="Putnam N.H."/>
            <person name="Rokhsar D.S."/>
        </authorList>
    </citation>
    <scope>NUCLEOTIDE SEQUENCE</scope>
    <source>
        <strain evidence="2 4">I ESC-2004</strain>
    </source>
</reference>
<dbReference type="HOGENOM" id="CLU_019996_0_0_1"/>
<dbReference type="STRING" id="283909.R7UCX1"/>
<dbReference type="Gene3D" id="1.25.40.20">
    <property type="entry name" value="Ankyrin repeat-containing domain"/>
    <property type="match status" value="1"/>
</dbReference>
<reference evidence="4" key="1">
    <citation type="submission" date="2012-12" db="EMBL/GenBank/DDBJ databases">
        <authorList>
            <person name="Hellsten U."/>
            <person name="Grimwood J."/>
            <person name="Chapman J.A."/>
            <person name="Shapiro H."/>
            <person name="Aerts A."/>
            <person name="Otillar R.P."/>
            <person name="Terry A.Y."/>
            <person name="Boore J.L."/>
            <person name="Simakov O."/>
            <person name="Marletaz F."/>
            <person name="Cho S.-J."/>
            <person name="Edsinger-Gonzales E."/>
            <person name="Havlak P."/>
            <person name="Kuo D.-H."/>
            <person name="Larsson T."/>
            <person name="Lv J."/>
            <person name="Arendt D."/>
            <person name="Savage R."/>
            <person name="Osoegawa K."/>
            <person name="de Jong P."/>
            <person name="Lindberg D.R."/>
            <person name="Seaver E.C."/>
            <person name="Weisblat D.A."/>
            <person name="Putnam N.H."/>
            <person name="Grigoriev I.V."/>
            <person name="Rokhsar D.S."/>
        </authorList>
    </citation>
    <scope>NUCLEOTIDE SEQUENCE</scope>
    <source>
        <strain evidence="4">I ESC-2004</strain>
    </source>
</reference>
<evidence type="ECO:0000313" key="4">
    <source>
        <dbReference type="Proteomes" id="UP000014760"/>
    </source>
</evidence>
<evidence type="ECO:0000313" key="2">
    <source>
        <dbReference type="EMBL" id="ELU03921.1"/>
    </source>
</evidence>
<dbReference type="SMART" id="SM00248">
    <property type="entry name" value="ANK"/>
    <property type="match status" value="2"/>
</dbReference>
<dbReference type="InterPro" id="IPR036770">
    <property type="entry name" value="Ankyrin_rpt-contain_sf"/>
</dbReference>
<feature type="repeat" description="ANK" evidence="1">
    <location>
        <begin position="252"/>
        <end position="284"/>
    </location>
</feature>
<keyword evidence="1" id="KW-0040">ANK repeat</keyword>
<organism evidence="2">
    <name type="scientific">Capitella teleta</name>
    <name type="common">Polychaete worm</name>
    <dbReference type="NCBI Taxonomy" id="283909"/>
    <lineage>
        <taxon>Eukaryota</taxon>
        <taxon>Metazoa</taxon>
        <taxon>Spiralia</taxon>
        <taxon>Lophotrochozoa</taxon>
        <taxon>Annelida</taxon>
        <taxon>Polychaeta</taxon>
        <taxon>Sedentaria</taxon>
        <taxon>Scolecida</taxon>
        <taxon>Capitellidae</taxon>
        <taxon>Capitella</taxon>
    </lineage>
</organism>
<sequence length="703" mass="80354">MYDYFDVDAVQRKLLTTQCATIVESLLRHGADPWAPVGIPGSVSVPCCVWFFNEMDVEGLEKIMEVMATHIADLYTKRDSNGQNFLLLWLQIWDDQLIEISEIRKTHFTKKFMFLHRRCHHDSCNSLGRHALYTWNIRSDEIADFSRLNFQLCEAKPLINTRDIFGITPSHLRIKLLSLSTQSQYNRDSDLKMYERFASLMDLYLERGMETTLTDQHRASVIHYAAQIPSPNLLRILLNSPGEDGVNQVDVQGSSPLHYAAFANCFQGINVLLERGCNKGIRDCAGRTAANLAKLLGFADAARLIGGNDDHQSAPLFSYPMKGKKLVGYGIGDLYKNLLSNLDKYIIGDGSSIDANFSEETKLCSALLASPVLGCLEYQESCFKEETQKVKREVASLIEELSARYNQEFPQFAFEPQIRGSMAEGTKSGPPDEFDFMLIMNGISRHCVREKMQMTKRKTFCVALSVDEASLTPGDEIRHLMNKDRLFLPSSLRKHMLDTLNSILMKPETWQNSCLHFLCFMETKVGLNLLVVYNGPLFKALHISVDLVPCVPLNPSSFVFNCEWPHQVDFSSCRLYAVCRMVNSVCDVPFSIFEVTFSDYESVLMEMIPKTAKEAYVIAKAICRYHRHCPQYNKYLKRRLSLPSSYELKYFLMYAYMAKLCQPNVSIDNISRHTWFNDIISVSLEHEDKYLLSFPENHIFNVQ</sequence>
<dbReference type="PANTHER" id="PTHR10656">
    <property type="entry name" value="CELL FATE DETERMINING PROTEIN MAB21-RELATED"/>
    <property type="match status" value="1"/>
</dbReference>
<dbReference type="PROSITE" id="PS50088">
    <property type="entry name" value="ANK_REPEAT"/>
    <property type="match status" value="1"/>
</dbReference>
<dbReference type="OrthoDB" id="7464126at2759"/>
<dbReference type="PROSITE" id="PS50297">
    <property type="entry name" value="ANK_REP_REGION"/>
    <property type="match status" value="1"/>
</dbReference>
<dbReference type="Pfam" id="PF12796">
    <property type="entry name" value="Ank_2"/>
    <property type="match status" value="1"/>
</dbReference>
<dbReference type="InterPro" id="IPR002110">
    <property type="entry name" value="Ankyrin_rpt"/>
</dbReference>
<keyword evidence="4" id="KW-1185">Reference proteome</keyword>
<dbReference type="Proteomes" id="UP000014760">
    <property type="component" value="Unassembled WGS sequence"/>
</dbReference>
<dbReference type="EMBL" id="AMQN01008293">
    <property type="status" value="NOT_ANNOTATED_CDS"/>
    <property type="molecule type" value="Genomic_DNA"/>
</dbReference>
<dbReference type="EMBL" id="KB302742">
    <property type="protein sequence ID" value="ELU03921.1"/>
    <property type="molecule type" value="Genomic_DNA"/>
</dbReference>
<dbReference type="Gene3D" id="3.30.460.90">
    <property type="match status" value="1"/>
</dbReference>
<reference evidence="3" key="3">
    <citation type="submission" date="2015-06" db="UniProtKB">
        <authorList>
            <consortium name="EnsemblMetazoa"/>
        </authorList>
    </citation>
    <scope>IDENTIFICATION</scope>
</reference>
<dbReference type="PANTHER" id="PTHR10656:SF70">
    <property type="entry name" value="PROTEIN MAB-21-RELATED"/>
    <property type="match status" value="1"/>
</dbReference>
<gene>
    <name evidence="2" type="ORF">CAPTEDRAFT_197175</name>
</gene>
<dbReference type="SUPFAM" id="SSF48403">
    <property type="entry name" value="Ankyrin repeat"/>
    <property type="match status" value="1"/>
</dbReference>
<proteinExistence type="predicted"/>